<dbReference type="GO" id="GO:0006782">
    <property type="term" value="P:protoporphyrinogen IX biosynthetic process"/>
    <property type="evidence" value="ECO:0007669"/>
    <property type="project" value="UniProtKB-UniRule"/>
</dbReference>
<comment type="catalytic activity">
    <reaction evidence="8 9">
        <text>hydroxymethylbilane = uroporphyrinogen III + H2O</text>
        <dbReference type="Rhea" id="RHEA:18965"/>
        <dbReference type="ChEBI" id="CHEBI:15377"/>
        <dbReference type="ChEBI" id="CHEBI:57308"/>
        <dbReference type="ChEBI" id="CHEBI:57845"/>
        <dbReference type="EC" id="4.2.1.75"/>
    </reaction>
</comment>
<dbReference type="InterPro" id="IPR036108">
    <property type="entry name" value="4pyrrol_syn_uPrphyn_synt_sf"/>
</dbReference>
<dbReference type="GO" id="GO:0004852">
    <property type="term" value="F:uroporphyrinogen-III synthase activity"/>
    <property type="evidence" value="ECO:0007669"/>
    <property type="project" value="UniProtKB-UniRule"/>
</dbReference>
<comment type="caution">
    <text evidence="11">The sequence shown here is derived from an EMBL/GenBank/DDBJ whole genome shotgun (WGS) entry which is preliminary data.</text>
</comment>
<dbReference type="RefSeq" id="WP_230497051.1">
    <property type="nucleotide sequence ID" value="NZ_CAKJTG010000013.1"/>
</dbReference>
<proteinExistence type="inferred from homology"/>
<dbReference type="EC" id="4.2.1.75" evidence="3 9"/>
<keyword evidence="4 9" id="KW-0456">Lyase</keyword>
<evidence type="ECO:0000256" key="7">
    <source>
        <dbReference type="ARBA" id="ARBA00040167"/>
    </source>
</evidence>
<keyword evidence="12" id="KW-1185">Reference proteome</keyword>
<sequence length="256" mass="28958">MKEHLPLLGKSILVPRGKKEAKAFSSLVRKYGGVPMEIPLLSFRPIVPAKEMKEIMYNINTYDWIVFTSNVTVETFLAIANNSYDMFPKIAVIGNRTELVLTSKGYKVDFVPDEYVAEGFVREFLPLVQKGMKVLIPKGNLARDYIAESLTAAGAHVDELIVYETYLPEESKSQLKDAISEKQIDILTFTSPSTVDHFMEVINENGLQQYLDDCLISCIGPITKERIESVGLRVHVIPETYTVEDMLKKIITYLEQ</sequence>
<evidence type="ECO:0000256" key="6">
    <source>
        <dbReference type="ARBA" id="ARBA00037589"/>
    </source>
</evidence>
<evidence type="ECO:0000313" key="12">
    <source>
        <dbReference type="Proteomes" id="UP000789845"/>
    </source>
</evidence>
<dbReference type="PANTHER" id="PTHR38042">
    <property type="entry name" value="UROPORPHYRINOGEN-III SYNTHASE, CHLOROPLASTIC"/>
    <property type="match status" value="1"/>
</dbReference>
<dbReference type="Pfam" id="PF02602">
    <property type="entry name" value="HEM4"/>
    <property type="match status" value="1"/>
</dbReference>
<comment type="pathway">
    <text evidence="1 9">Porphyrin-containing compound metabolism; protoporphyrin-IX biosynthesis; coproporphyrinogen-III from 5-aminolevulinate: step 3/4.</text>
</comment>
<dbReference type="PANTHER" id="PTHR38042:SF1">
    <property type="entry name" value="UROPORPHYRINOGEN-III SYNTHASE, CHLOROPLASTIC"/>
    <property type="match status" value="1"/>
</dbReference>
<evidence type="ECO:0000256" key="9">
    <source>
        <dbReference type="RuleBase" id="RU366031"/>
    </source>
</evidence>
<dbReference type="InterPro" id="IPR039793">
    <property type="entry name" value="UROS/Hem4"/>
</dbReference>
<evidence type="ECO:0000313" key="11">
    <source>
        <dbReference type="EMBL" id="CAG9608807.1"/>
    </source>
</evidence>
<gene>
    <name evidence="11" type="ORF">NEOCIP111885_02524</name>
</gene>
<evidence type="ECO:0000259" key="10">
    <source>
        <dbReference type="Pfam" id="PF02602"/>
    </source>
</evidence>
<evidence type="ECO:0000256" key="5">
    <source>
        <dbReference type="ARBA" id="ARBA00023244"/>
    </source>
</evidence>
<dbReference type="Gene3D" id="3.40.50.10090">
    <property type="match status" value="2"/>
</dbReference>
<name>A0A9C7LAT2_9BACI</name>
<dbReference type="EMBL" id="CAKJTG010000013">
    <property type="protein sequence ID" value="CAG9608807.1"/>
    <property type="molecule type" value="Genomic_DNA"/>
</dbReference>
<dbReference type="Proteomes" id="UP000789845">
    <property type="component" value="Unassembled WGS sequence"/>
</dbReference>
<organism evidence="11 12">
    <name type="scientific">Pseudoneobacillus rhizosphaerae</name>
    <dbReference type="NCBI Taxonomy" id="2880968"/>
    <lineage>
        <taxon>Bacteria</taxon>
        <taxon>Bacillati</taxon>
        <taxon>Bacillota</taxon>
        <taxon>Bacilli</taxon>
        <taxon>Bacillales</taxon>
        <taxon>Bacillaceae</taxon>
        <taxon>Pseudoneobacillus</taxon>
    </lineage>
</organism>
<comment type="similarity">
    <text evidence="2 9">Belongs to the uroporphyrinogen-III synthase family.</text>
</comment>
<dbReference type="CDD" id="cd06578">
    <property type="entry name" value="HemD"/>
    <property type="match status" value="1"/>
</dbReference>
<evidence type="ECO:0000256" key="2">
    <source>
        <dbReference type="ARBA" id="ARBA00008133"/>
    </source>
</evidence>
<evidence type="ECO:0000256" key="8">
    <source>
        <dbReference type="ARBA" id="ARBA00048617"/>
    </source>
</evidence>
<comment type="function">
    <text evidence="6 9">Catalyzes cyclization of the linear tetrapyrrole, hydroxymethylbilane, to the macrocyclic uroporphyrinogen III.</text>
</comment>
<evidence type="ECO:0000256" key="3">
    <source>
        <dbReference type="ARBA" id="ARBA00013109"/>
    </source>
</evidence>
<keyword evidence="5 9" id="KW-0627">Porphyrin biosynthesis</keyword>
<protein>
    <recommendedName>
        <fullName evidence="7 9">Uroporphyrinogen-III synthase</fullName>
        <ecNumber evidence="3 9">4.2.1.75</ecNumber>
    </recommendedName>
</protein>
<feature type="domain" description="Tetrapyrrole biosynthesis uroporphyrinogen III synthase" evidence="10">
    <location>
        <begin position="23"/>
        <end position="247"/>
    </location>
</feature>
<evidence type="ECO:0000256" key="4">
    <source>
        <dbReference type="ARBA" id="ARBA00023239"/>
    </source>
</evidence>
<dbReference type="SUPFAM" id="SSF69618">
    <property type="entry name" value="HemD-like"/>
    <property type="match status" value="1"/>
</dbReference>
<dbReference type="GO" id="GO:0006780">
    <property type="term" value="P:uroporphyrinogen III biosynthetic process"/>
    <property type="evidence" value="ECO:0007669"/>
    <property type="project" value="UniProtKB-UniRule"/>
</dbReference>
<dbReference type="InterPro" id="IPR003754">
    <property type="entry name" value="4pyrrol_synth_uPrphyn_synth"/>
</dbReference>
<reference evidence="11" key="1">
    <citation type="submission" date="2021-10" db="EMBL/GenBank/DDBJ databases">
        <authorList>
            <person name="Criscuolo A."/>
        </authorList>
    </citation>
    <scope>NUCLEOTIDE SEQUENCE</scope>
    <source>
        <strain evidence="11">CIP111885</strain>
    </source>
</reference>
<dbReference type="AlphaFoldDB" id="A0A9C7LAT2"/>
<accession>A0A9C7LAT2</accession>
<evidence type="ECO:0000256" key="1">
    <source>
        <dbReference type="ARBA" id="ARBA00004772"/>
    </source>
</evidence>